<reference evidence="6" key="1">
    <citation type="journal article" date="2019" name="Int. J. Syst. Evol. Microbiol.">
        <title>The Global Catalogue of Microorganisms (GCM) 10K type strain sequencing project: providing services to taxonomists for standard genome sequencing and annotation.</title>
        <authorList>
            <consortium name="The Broad Institute Genomics Platform"/>
            <consortium name="The Broad Institute Genome Sequencing Center for Infectious Disease"/>
            <person name="Wu L."/>
            <person name="Ma J."/>
        </authorList>
    </citation>
    <scope>NUCLEOTIDE SEQUENCE [LARGE SCALE GENOMIC DNA]</scope>
    <source>
        <strain evidence="6">JCM 9933</strain>
    </source>
</reference>
<dbReference type="CDD" id="cd00761">
    <property type="entry name" value="Glyco_tranf_GTA_type"/>
    <property type="match status" value="1"/>
</dbReference>
<evidence type="ECO:0000256" key="1">
    <source>
        <dbReference type="SAM" id="Coils"/>
    </source>
</evidence>
<dbReference type="CDD" id="cd03801">
    <property type="entry name" value="GT4_PimA-like"/>
    <property type="match status" value="1"/>
</dbReference>
<dbReference type="PANTHER" id="PTHR43685">
    <property type="entry name" value="GLYCOSYLTRANSFERASE"/>
    <property type="match status" value="1"/>
</dbReference>
<evidence type="ECO:0000256" key="2">
    <source>
        <dbReference type="SAM" id="MobiDB-lite"/>
    </source>
</evidence>
<dbReference type="SUPFAM" id="SSF53756">
    <property type="entry name" value="UDP-Glycosyltransferase/glycogen phosphorylase"/>
    <property type="match status" value="1"/>
</dbReference>
<accession>A0ABP3PKN3</accession>
<dbReference type="SUPFAM" id="SSF53448">
    <property type="entry name" value="Nucleotide-diphospho-sugar transferases"/>
    <property type="match status" value="1"/>
</dbReference>
<gene>
    <name evidence="5" type="ORF">GCM10009416_04960</name>
</gene>
<evidence type="ECO:0000259" key="4">
    <source>
        <dbReference type="Pfam" id="PF08241"/>
    </source>
</evidence>
<dbReference type="PANTHER" id="PTHR43685:SF2">
    <property type="entry name" value="GLYCOSYLTRANSFERASE 2-LIKE DOMAIN-CONTAINING PROTEIN"/>
    <property type="match status" value="1"/>
</dbReference>
<dbReference type="Gene3D" id="3.40.50.150">
    <property type="entry name" value="Vaccinia Virus protein VP39"/>
    <property type="match status" value="2"/>
</dbReference>
<name>A0ABP3PKN3_9PROT</name>
<proteinExistence type="predicted"/>
<evidence type="ECO:0008006" key="7">
    <source>
        <dbReference type="Google" id="ProtNLM"/>
    </source>
</evidence>
<feature type="region of interest" description="Disordered" evidence="2">
    <location>
        <begin position="459"/>
        <end position="508"/>
    </location>
</feature>
<dbReference type="CDD" id="cd02440">
    <property type="entry name" value="AdoMet_MTases"/>
    <property type="match status" value="1"/>
</dbReference>
<dbReference type="InterPro" id="IPR050834">
    <property type="entry name" value="Glycosyltransf_2"/>
</dbReference>
<dbReference type="InterPro" id="IPR001173">
    <property type="entry name" value="Glyco_trans_2-like"/>
</dbReference>
<comment type="caution">
    <text evidence="5">The sequence shown here is derived from an EMBL/GenBank/DDBJ whole genome shotgun (WGS) entry which is preliminary data.</text>
</comment>
<organism evidence="5 6">
    <name type="scientific">Craurococcus roseus</name>
    <dbReference type="NCBI Taxonomy" id="77585"/>
    <lineage>
        <taxon>Bacteria</taxon>
        <taxon>Pseudomonadati</taxon>
        <taxon>Pseudomonadota</taxon>
        <taxon>Alphaproteobacteria</taxon>
        <taxon>Acetobacterales</taxon>
        <taxon>Acetobacteraceae</taxon>
        <taxon>Craurococcus</taxon>
    </lineage>
</organism>
<sequence length="1450" mass="157344">MDIDTAPPDNASAPARDRSAPAPDGGLGALAQPALEPAFWPAERLGTPSAWWQHVPFAHWIVANAAPRTVVELGTHAGVSYAAFCQAVVRSAVEARCYAVDTWRGDSHAGEYGDEVFDEFRAYHDERFAGFSALLRCSFDEALGRFAEGSIDLLHIDGLHTYDAVRHDFESWKPKLSERGVVLFHDTNVRTGDFGVWRLWEELRREHPNFEFLHGHGLGVLAVGGCVPSAVGALCALGDPAEVAAVRRRFAALGERGFSATRERMLGQEIGRQATAAAERARADERGRADRQIRTETGMRLRAAARTTEARKEAFEARARQHAAAAEADALRAALQDRERMRAGLEREAQGLLAALQEREAMRAALEQERAVLEGKAGELRALLEQERAALRRAAAERDGVLQSTAWRATGAIRRLGGRMPDGVRRALRGGAKLGWWSLTMRLPRRLRERRAAIDAPAAAARTVEEAPHAAPPTAAPPAVVGAAADAPGPAPVRDAQEAAPPRAASGGRLRGRTRVVFVSGEHDTPGHLYRVVRPAAAAASVGAETDWMRPDEIPCRLDEVRAADVLWIWRASWSDGIASAAEAARGAGARVVFDVDDLMVDPGLARCDVIDGIRSQDLTEDMVRDHYSRIRATMAAADLCLAPTEELAAHMRQAGMPARVLPNGFDHDTFATSRLAARRRAVEPPDGLVRIGYAGGSRTHQRDFALCAHAVAAALRAQPECRLVAFRSPDGTRAILDVEEFPAFRGLEDRIEWRNFVPLERLPDELARFDVNLAPLETGNPFCEAKSELKFFEAALAGVPTIASPTGPYRRAIRHGETGFLASTPDDWKRSLERLVADAPLRGRVAGAARREVLWTYGPERRAEQVGSLLDLLRGGRPAALAFERGTLRGRDGDRARPVHVPDHEVVFQTDRLGAAEATVVVPLYNYARHVAEALDSAAAQTEGRLDLVVVDDRSTDESLAVVLDWLRSRSSRFNRVVVARNKANSGLAFTRNVGFDLSETPYVLPLDADNRLLPGCVEACLRAIKGSGAAYAYPTIQQFGGGSDLISARGYDPVRLSNGNYIDAMALVARAAWAAVGGYDHVRSGWEDFDFWCGLAEHGLRGEHVLGEPLAQYRVHATSMIQTAMTDPEKVRGMVGQLSRRHPWLTIVPPPSASAQEHAPAYDGDASGAYERLARLLPLLRCPEGGGTLAVSPDGAALVSEDGRRWPLVRGRPLLFPGMDAPRISPDGHVSNSLPDSALALIKGTAGPVLHLSAGGTAERFEHVVEAEAAVFRHTDVLADAHRLPFADGAFEAVVALNAFEHYREPRRAALEILRVLKPGGRVLVRTAFLQPLHEAPWHFFNCTRHGLEAWFEGFEAEALRVSDNFHPGHSLCWIASECEAALRGRVSDAAADAFLATTAARLVGLWRAPEAGRGAGDPVWSGLASLPQDAQEAIAAGFEFVGRRPVP</sequence>
<dbReference type="Pfam" id="PF08241">
    <property type="entry name" value="Methyltransf_11"/>
    <property type="match status" value="1"/>
</dbReference>
<dbReference type="SUPFAM" id="SSF53335">
    <property type="entry name" value="S-adenosyl-L-methionine-dependent methyltransferases"/>
    <property type="match status" value="2"/>
</dbReference>
<keyword evidence="6" id="KW-1185">Reference proteome</keyword>
<feature type="region of interest" description="Disordered" evidence="2">
    <location>
        <begin position="1"/>
        <end position="27"/>
    </location>
</feature>
<dbReference type="EMBL" id="BAAAFZ010000007">
    <property type="protein sequence ID" value="GAA0569534.1"/>
    <property type="molecule type" value="Genomic_DNA"/>
</dbReference>
<protein>
    <recommendedName>
        <fullName evidence="7">Glycosyltransferase</fullName>
    </recommendedName>
</protein>
<keyword evidence="1" id="KW-0175">Coiled coil</keyword>
<evidence type="ECO:0000313" key="6">
    <source>
        <dbReference type="Proteomes" id="UP001501588"/>
    </source>
</evidence>
<dbReference type="InterPro" id="IPR013216">
    <property type="entry name" value="Methyltransf_11"/>
</dbReference>
<dbReference type="Pfam" id="PF13578">
    <property type="entry name" value="Methyltransf_24"/>
    <property type="match status" value="1"/>
</dbReference>
<evidence type="ECO:0000259" key="3">
    <source>
        <dbReference type="Pfam" id="PF00535"/>
    </source>
</evidence>
<feature type="domain" description="Methyltransferase type 11" evidence="4">
    <location>
        <begin position="1279"/>
        <end position="1326"/>
    </location>
</feature>
<dbReference type="Pfam" id="PF00535">
    <property type="entry name" value="Glycos_transf_2"/>
    <property type="match status" value="1"/>
</dbReference>
<dbReference type="InterPro" id="IPR029063">
    <property type="entry name" value="SAM-dependent_MTases_sf"/>
</dbReference>
<dbReference type="Gene3D" id="3.40.50.2000">
    <property type="entry name" value="Glycogen Phosphorylase B"/>
    <property type="match status" value="1"/>
</dbReference>
<feature type="compositionally biased region" description="Low complexity" evidence="2">
    <location>
        <begin position="477"/>
        <end position="494"/>
    </location>
</feature>
<dbReference type="Proteomes" id="UP001501588">
    <property type="component" value="Unassembled WGS sequence"/>
</dbReference>
<feature type="coiled-coil region" evidence="1">
    <location>
        <begin position="328"/>
        <end position="397"/>
    </location>
</feature>
<dbReference type="Pfam" id="PF13692">
    <property type="entry name" value="Glyco_trans_1_4"/>
    <property type="match status" value="1"/>
</dbReference>
<feature type="domain" description="Glycosyltransferase 2-like" evidence="3">
    <location>
        <begin position="920"/>
        <end position="1048"/>
    </location>
</feature>
<dbReference type="Gene3D" id="3.90.550.10">
    <property type="entry name" value="Spore Coat Polysaccharide Biosynthesis Protein SpsA, Chain A"/>
    <property type="match status" value="1"/>
</dbReference>
<evidence type="ECO:0000313" key="5">
    <source>
        <dbReference type="EMBL" id="GAA0569534.1"/>
    </source>
</evidence>
<dbReference type="RefSeq" id="WP_343893557.1">
    <property type="nucleotide sequence ID" value="NZ_BAAAFZ010000007.1"/>
</dbReference>
<dbReference type="InterPro" id="IPR029044">
    <property type="entry name" value="Nucleotide-diphossugar_trans"/>
</dbReference>